<reference evidence="7 8" key="3">
    <citation type="journal article" name="Genome Announc.">
        <title>Improved Draft Genome Sequence of Clostridium pasteurianum Strain ATCC 6013 (DSM 525) Using a Hybrid Next-Generation Sequencing Approach.</title>
        <authorList>
            <person name="Pyne M.E."/>
            <person name="Utturkar S."/>
            <person name="Brown S.D."/>
            <person name="Moo-Young M."/>
            <person name="Chung D.A."/>
            <person name="Chou C.P."/>
        </authorList>
    </citation>
    <scope>NUCLEOTIDE SEQUENCE [LARGE SCALE GENOMIC DNA]</scope>
    <source>
        <strain evidence="7 8">ATCC 6013</strain>
    </source>
</reference>
<dbReference type="Gene3D" id="3.30.70.20">
    <property type="match status" value="1"/>
</dbReference>
<feature type="domain" description="4Fe-4S ferredoxin-type" evidence="5">
    <location>
        <begin position="40"/>
        <end position="70"/>
    </location>
</feature>
<protein>
    <submittedName>
        <fullName evidence="6">4Fe-4S dicluster domain-containing protein</fullName>
    </submittedName>
    <submittedName>
        <fullName evidence="7">4Fe-4S ferredoxin iron-sulfur binding domain-containing protein</fullName>
    </submittedName>
</protein>
<dbReference type="PROSITE" id="PS00198">
    <property type="entry name" value="4FE4S_FER_1"/>
    <property type="match status" value="2"/>
</dbReference>
<dbReference type="Proteomes" id="UP000028042">
    <property type="component" value="Unassembled WGS sequence"/>
</dbReference>
<reference evidence="7" key="2">
    <citation type="submission" date="2015-10" db="EMBL/GenBank/DDBJ databases">
        <title>Improved Draft Genome Sequence of Clostridium pasteurianum Strain ATCC 6013 (DSM 525) Using a Hybrid Next-Generation Sequencing Approach.</title>
        <authorList>
            <person name="Pyne M.E."/>
            <person name="Utturkar S.M."/>
            <person name="Brown S.D."/>
            <person name="Moo-Young M."/>
            <person name="Chung D.A."/>
            <person name="Chou P.C."/>
        </authorList>
    </citation>
    <scope>NUCLEOTIDE SEQUENCE</scope>
    <source>
        <strain evidence="7">ATCC 6013</strain>
    </source>
</reference>
<dbReference type="Proteomes" id="UP000030905">
    <property type="component" value="Chromosome"/>
</dbReference>
<evidence type="ECO:0000313" key="9">
    <source>
        <dbReference type="Proteomes" id="UP000030905"/>
    </source>
</evidence>
<evidence type="ECO:0000256" key="1">
    <source>
        <dbReference type="ARBA" id="ARBA00022485"/>
    </source>
</evidence>
<dbReference type="SUPFAM" id="SSF54862">
    <property type="entry name" value="4Fe-4S ferredoxins"/>
    <property type="match status" value="1"/>
</dbReference>
<keyword evidence="4" id="KW-0411">Iron-sulfur</keyword>
<gene>
    <name evidence="6" type="ORF">CLPA_c07040</name>
    <name evidence="7" type="ORF">CP6013_02446</name>
</gene>
<dbReference type="GO" id="GO:0051539">
    <property type="term" value="F:4 iron, 4 sulfur cluster binding"/>
    <property type="evidence" value="ECO:0007669"/>
    <property type="project" value="UniProtKB-KW"/>
</dbReference>
<dbReference type="InterPro" id="IPR017900">
    <property type="entry name" value="4Fe4S_Fe_S_CS"/>
</dbReference>
<evidence type="ECO:0000256" key="3">
    <source>
        <dbReference type="ARBA" id="ARBA00023004"/>
    </source>
</evidence>
<evidence type="ECO:0000313" key="6">
    <source>
        <dbReference type="EMBL" id="AJA50792.1"/>
    </source>
</evidence>
<evidence type="ECO:0000313" key="8">
    <source>
        <dbReference type="Proteomes" id="UP000028042"/>
    </source>
</evidence>
<accession>A0A0H3J0D7</accession>
<proteinExistence type="predicted"/>
<dbReference type="InterPro" id="IPR050572">
    <property type="entry name" value="Fe-S_Ferredoxin"/>
</dbReference>
<feature type="domain" description="4Fe-4S ferredoxin-type" evidence="5">
    <location>
        <begin position="10"/>
        <end position="39"/>
    </location>
</feature>
<dbReference type="PANTHER" id="PTHR43687:SF1">
    <property type="entry name" value="FERREDOXIN III"/>
    <property type="match status" value="1"/>
</dbReference>
<evidence type="ECO:0000259" key="5">
    <source>
        <dbReference type="PROSITE" id="PS51379"/>
    </source>
</evidence>
<organism evidence="6 9">
    <name type="scientific">Clostridium pasteurianum DSM 525 = ATCC 6013</name>
    <dbReference type="NCBI Taxonomy" id="1262449"/>
    <lineage>
        <taxon>Bacteria</taxon>
        <taxon>Bacillati</taxon>
        <taxon>Bacillota</taxon>
        <taxon>Clostridia</taxon>
        <taxon>Eubacteriales</taxon>
        <taxon>Clostridiaceae</taxon>
        <taxon>Clostridium</taxon>
    </lineage>
</organism>
<evidence type="ECO:0000313" key="7">
    <source>
        <dbReference type="EMBL" id="KRU13198.1"/>
    </source>
</evidence>
<dbReference type="PATRIC" id="fig|1262449.3.peg.2868"/>
<dbReference type="Pfam" id="PF12838">
    <property type="entry name" value="Fer4_7"/>
    <property type="match status" value="1"/>
</dbReference>
<dbReference type="eggNOG" id="COG1146">
    <property type="taxonomic scope" value="Bacteria"/>
</dbReference>
<keyword evidence="3" id="KW-0408">Iron</keyword>
<dbReference type="RefSeq" id="WP_004455471.1">
    <property type="nucleotide sequence ID" value="NZ_ANZB01000010.1"/>
</dbReference>
<keyword evidence="2" id="KW-0479">Metal-binding</keyword>
<evidence type="ECO:0000256" key="2">
    <source>
        <dbReference type="ARBA" id="ARBA00022723"/>
    </source>
</evidence>
<keyword evidence="1" id="KW-0004">4Fe-4S</keyword>
<dbReference type="GeneID" id="93072921"/>
<dbReference type="KEGG" id="cpat:CLPA_c07040"/>
<keyword evidence="9" id="KW-1185">Reference proteome</keyword>
<dbReference type="KEGG" id="cpae:CPAST_c07040"/>
<sequence length="75" mass="8938">MSKNTKRNYQWISFDKDKCISCKKCVDYCPRDVLRLGEHGVPFMKYKDDCWYCDVCSYICPKNAVILEEVPYLIK</sequence>
<name>A0A0H3J0D7_CLOPA</name>
<evidence type="ECO:0000256" key="4">
    <source>
        <dbReference type="ARBA" id="ARBA00023014"/>
    </source>
</evidence>
<reference evidence="6 9" key="1">
    <citation type="journal article" date="2015" name="Genome Announc.">
        <title>Complete Genome Sequence of the Nitrogen-Fixing and Solvent-Producing Clostridium pasteurianum DSM 525.</title>
        <authorList>
            <person name="Poehlein A."/>
            <person name="Grosse-Honebrink A."/>
            <person name="Zhang Y."/>
            <person name="Minton N.P."/>
            <person name="Daniel R."/>
        </authorList>
    </citation>
    <scope>NUCLEOTIDE SEQUENCE [LARGE SCALE GENOMIC DNA]</scope>
    <source>
        <strain evidence="6">DSM 525</strain>
        <strain evidence="9">DSM 525 / ATCC 6013</strain>
    </source>
</reference>
<dbReference type="PROSITE" id="PS51379">
    <property type="entry name" value="4FE4S_FER_2"/>
    <property type="match status" value="2"/>
</dbReference>
<dbReference type="EMBL" id="CP009268">
    <property type="protein sequence ID" value="AJA50792.1"/>
    <property type="molecule type" value="Genomic_DNA"/>
</dbReference>
<dbReference type="GO" id="GO:0046872">
    <property type="term" value="F:metal ion binding"/>
    <property type="evidence" value="ECO:0007669"/>
    <property type="project" value="UniProtKB-KW"/>
</dbReference>
<dbReference type="InterPro" id="IPR017896">
    <property type="entry name" value="4Fe4S_Fe-S-bd"/>
</dbReference>
<dbReference type="EMBL" id="JPGY02000001">
    <property type="protein sequence ID" value="KRU13198.1"/>
    <property type="molecule type" value="Genomic_DNA"/>
</dbReference>
<dbReference type="AlphaFoldDB" id="A0A0H3J0D7"/>
<dbReference type="PANTHER" id="PTHR43687">
    <property type="entry name" value="ADENYLYLSULFATE REDUCTASE, BETA SUBUNIT"/>
    <property type="match status" value="1"/>
</dbReference>